<evidence type="ECO:0000313" key="2">
    <source>
        <dbReference type="EMBL" id="RVW94571.1"/>
    </source>
</evidence>
<comment type="caution">
    <text evidence="2">The sequence shown here is derived from an EMBL/GenBank/DDBJ whole genome shotgun (WGS) entry which is preliminary data.</text>
</comment>
<dbReference type="PANTHER" id="PTHR42648">
    <property type="entry name" value="TRANSPOSASE, PUTATIVE-RELATED"/>
    <property type="match status" value="1"/>
</dbReference>
<sequence length="232" mass="27089">MNMVRCMLCDKQVPKAFWLEAARWTVHVLNKSPTLVVKDKTPEEMWSEVKPKVDYFRVFGCLAHVHVIDQKRRKLDDKSLQCVLLGVSHESKAYRLFDPATRRIIMSRDVKRLSLRVKKKLWKDYVMGEGLSENADVNNLEMFISHEDPGSFEEAKRDVKWIRAMDLEIEAIEKNETWQLTTLLKGAKKIGVKWVFKTKLNEKGEVDKCKARLVAKVMLNDKELIIMKSLLQ</sequence>
<accession>A0A438ICY8</accession>
<gene>
    <name evidence="2" type="primary">POLX_2475</name>
    <name evidence="2" type="ORF">CK203_030770</name>
</gene>
<dbReference type="EMBL" id="QGNW01000120">
    <property type="protein sequence ID" value="RVW94571.1"/>
    <property type="molecule type" value="Genomic_DNA"/>
</dbReference>
<name>A0A438ICY8_VITVI</name>
<feature type="domain" description="Retroviral polymerase SH3-like" evidence="1">
    <location>
        <begin position="61"/>
        <end position="111"/>
    </location>
</feature>
<reference evidence="2 3" key="1">
    <citation type="journal article" date="2018" name="PLoS Genet.">
        <title>Population sequencing reveals clonal diversity and ancestral inbreeding in the grapevine cultivar Chardonnay.</title>
        <authorList>
            <person name="Roach M.J."/>
            <person name="Johnson D.L."/>
            <person name="Bohlmann J."/>
            <person name="van Vuuren H.J."/>
            <person name="Jones S.J."/>
            <person name="Pretorius I.S."/>
            <person name="Schmidt S.A."/>
            <person name="Borneman A.R."/>
        </authorList>
    </citation>
    <scope>NUCLEOTIDE SEQUENCE [LARGE SCALE GENOMIC DNA]</scope>
    <source>
        <strain evidence="3">cv. Chardonnay</strain>
        <tissue evidence="2">Leaf</tissue>
    </source>
</reference>
<evidence type="ECO:0000313" key="3">
    <source>
        <dbReference type="Proteomes" id="UP000288805"/>
    </source>
</evidence>
<dbReference type="Pfam" id="PF25597">
    <property type="entry name" value="SH3_retrovirus"/>
    <property type="match status" value="1"/>
</dbReference>
<dbReference type="Proteomes" id="UP000288805">
    <property type="component" value="Unassembled WGS sequence"/>
</dbReference>
<dbReference type="PANTHER" id="PTHR42648:SF18">
    <property type="entry name" value="RETROTRANSPOSON, UNCLASSIFIED-LIKE PROTEIN"/>
    <property type="match status" value="1"/>
</dbReference>
<dbReference type="InterPro" id="IPR057670">
    <property type="entry name" value="SH3_retrovirus"/>
</dbReference>
<dbReference type="AlphaFoldDB" id="A0A438ICY8"/>
<protein>
    <submittedName>
        <fullName evidence="2">Retrovirus-related Pol polyprotein from transposon TNT 1-94</fullName>
    </submittedName>
</protein>
<proteinExistence type="predicted"/>
<dbReference type="InterPro" id="IPR039537">
    <property type="entry name" value="Retrotran_Ty1/copia-like"/>
</dbReference>
<evidence type="ECO:0000259" key="1">
    <source>
        <dbReference type="Pfam" id="PF25597"/>
    </source>
</evidence>
<organism evidence="2 3">
    <name type="scientific">Vitis vinifera</name>
    <name type="common">Grape</name>
    <dbReference type="NCBI Taxonomy" id="29760"/>
    <lineage>
        <taxon>Eukaryota</taxon>
        <taxon>Viridiplantae</taxon>
        <taxon>Streptophyta</taxon>
        <taxon>Embryophyta</taxon>
        <taxon>Tracheophyta</taxon>
        <taxon>Spermatophyta</taxon>
        <taxon>Magnoliopsida</taxon>
        <taxon>eudicotyledons</taxon>
        <taxon>Gunneridae</taxon>
        <taxon>Pentapetalae</taxon>
        <taxon>rosids</taxon>
        <taxon>Vitales</taxon>
        <taxon>Vitaceae</taxon>
        <taxon>Viteae</taxon>
        <taxon>Vitis</taxon>
    </lineage>
</organism>